<evidence type="ECO:0000256" key="6">
    <source>
        <dbReference type="SAM" id="MobiDB-lite"/>
    </source>
</evidence>
<keyword evidence="3 5" id="KW-0238">DNA-binding</keyword>
<dbReference type="InterPro" id="IPR013324">
    <property type="entry name" value="RNA_pol_sigma_r3/r4-like"/>
</dbReference>
<evidence type="ECO:0000256" key="2">
    <source>
        <dbReference type="ARBA" id="ARBA00023082"/>
    </source>
</evidence>
<dbReference type="SUPFAM" id="SSF88946">
    <property type="entry name" value="Sigma2 domain of RNA polymerase sigma factors"/>
    <property type="match status" value="1"/>
</dbReference>
<evidence type="ECO:0000256" key="1">
    <source>
        <dbReference type="ARBA" id="ARBA00023015"/>
    </source>
</evidence>
<sequence>MMPVTRPKRSSTSARSSRKTKPAGDPPARNAEPGRDQVDELETAVLADSDDAITATEPEELRPDASLAELDLFDSAANLDAEAEAAAYALAEMDNADEADSSDLDSHQLAEIDDLDGADPIRMYLREIGSTPLLTADQELRTCATFGAEQLAQRLRAEARDRGLAFWPLVYEHLVRSWQTVLDECAARRVDPPPLAVILRDARNMPWHYTDPLPSDVQLYLRSLGWGQDQTVEKISKPLFEVVLAAIILPTAFVEQLVQHVEFSPSLPEWDEAKAWMPPQADCEEHLCEVELRAEEARSALTRANLRLVVSIAKRYIGRGISFMDLIQEGNMGLLRAIEKFNAWRGFKFSTYATWWVRQAISRSIADQARTIRIPVHLVETINKLNRLQRRMTQELGQEPTTEDLALEMDFLDERELVAIMEAHANGKPIDPALERKLDQAVKRIQHIMRMSLEPISLESPIGSEQNSLLGEFIPDENAPSPYDSAALQMLKQQVRSVLQNLSQRERDVLEMRFGFRDGKTHTLEEVGRMFNVTRERVRQIEAKALRKLRHPHHSRRLRDYLGDI</sequence>
<organism evidence="9 10">
    <name type="scientific">Candidatus Thermofonsia Clade 3 bacterium</name>
    <dbReference type="NCBI Taxonomy" id="2364212"/>
    <lineage>
        <taxon>Bacteria</taxon>
        <taxon>Bacillati</taxon>
        <taxon>Chloroflexota</taxon>
        <taxon>Candidatus Thermofontia</taxon>
        <taxon>Candidatus Thermofonsia Clade 3</taxon>
    </lineage>
</organism>
<dbReference type="CDD" id="cd06171">
    <property type="entry name" value="Sigma70_r4"/>
    <property type="match status" value="1"/>
</dbReference>
<dbReference type="InterPro" id="IPR007630">
    <property type="entry name" value="RNA_pol_sigma70_r4"/>
</dbReference>
<dbReference type="InterPro" id="IPR036388">
    <property type="entry name" value="WH-like_DNA-bd_sf"/>
</dbReference>
<dbReference type="Pfam" id="PF04539">
    <property type="entry name" value="Sigma70_r3"/>
    <property type="match status" value="2"/>
</dbReference>
<evidence type="ECO:0000313" key="9">
    <source>
        <dbReference type="EMBL" id="PJF47397.1"/>
    </source>
</evidence>
<dbReference type="Gene3D" id="1.10.601.10">
    <property type="entry name" value="RNA Polymerase Primary Sigma Factor"/>
    <property type="match status" value="2"/>
</dbReference>
<dbReference type="AlphaFoldDB" id="A0A2M8QC75"/>
<feature type="region of interest" description="Disordered" evidence="6">
    <location>
        <begin position="1"/>
        <end position="39"/>
    </location>
</feature>
<dbReference type="Proteomes" id="UP000230790">
    <property type="component" value="Unassembled WGS sequence"/>
</dbReference>
<dbReference type="Pfam" id="PF00140">
    <property type="entry name" value="Sigma70_r1_2"/>
    <property type="match status" value="1"/>
</dbReference>
<evidence type="ECO:0000313" key="10">
    <source>
        <dbReference type="Proteomes" id="UP000230790"/>
    </source>
</evidence>
<dbReference type="SUPFAM" id="SSF88659">
    <property type="entry name" value="Sigma3 and sigma4 domains of RNA polymerase sigma factors"/>
    <property type="match status" value="2"/>
</dbReference>
<evidence type="ECO:0000259" key="7">
    <source>
        <dbReference type="PROSITE" id="PS00715"/>
    </source>
</evidence>
<name>A0A2M8QC75_9CHLR</name>
<evidence type="ECO:0000259" key="8">
    <source>
        <dbReference type="PROSITE" id="PS00716"/>
    </source>
</evidence>
<evidence type="ECO:0000256" key="3">
    <source>
        <dbReference type="ARBA" id="ARBA00023125"/>
    </source>
</evidence>
<feature type="domain" description="RNA polymerase sigma-70" evidence="8">
    <location>
        <begin position="523"/>
        <end position="549"/>
    </location>
</feature>
<protein>
    <recommendedName>
        <fullName evidence="5">RNA polymerase sigma factor</fullName>
    </recommendedName>
</protein>
<comment type="similarity">
    <text evidence="5">Belongs to the sigma-70 factor family.</text>
</comment>
<dbReference type="InterPro" id="IPR013325">
    <property type="entry name" value="RNA_pol_sigma_r2"/>
</dbReference>
<keyword evidence="1 5" id="KW-0805">Transcription regulation</keyword>
<dbReference type="PRINTS" id="PR00046">
    <property type="entry name" value="SIGMA70FCT"/>
</dbReference>
<keyword evidence="4 5" id="KW-0804">Transcription</keyword>
<dbReference type="NCBIfam" id="TIGR02937">
    <property type="entry name" value="sigma70-ECF"/>
    <property type="match status" value="1"/>
</dbReference>
<dbReference type="InterPro" id="IPR007627">
    <property type="entry name" value="RNA_pol_sigma70_r2"/>
</dbReference>
<dbReference type="InterPro" id="IPR014284">
    <property type="entry name" value="RNA_pol_sigma-70_dom"/>
</dbReference>
<evidence type="ECO:0000256" key="5">
    <source>
        <dbReference type="RuleBase" id="RU362124"/>
    </source>
</evidence>
<dbReference type="Pfam" id="PF04542">
    <property type="entry name" value="Sigma70_r2"/>
    <property type="match status" value="1"/>
</dbReference>
<dbReference type="InterPro" id="IPR050239">
    <property type="entry name" value="Sigma-70_RNA_pol_init_factors"/>
</dbReference>
<proteinExistence type="inferred from homology"/>
<dbReference type="PROSITE" id="PS00715">
    <property type="entry name" value="SIGMA70_1"/>
    <property type="match status" value="1"/>
</dbReference>
<gene>
    <name evidence="9" type="ORF">CUN48_08880</name>
</gene>
<dbReference type="PANTHER" id="PTHR30603">
    <property type="entry name" value="RNA POLYMERASE SIGMA FACTOR RPO"/>
    <property type="match status" value="1"/>
</dbReference>
<dbReference type="Pfam" id="PF04545">
    <property type="entry name" value="Sigma70_r4"/>
    <property type="match status" value="1"/>
</dbReference>
<dbReference type="InterPro" id="IPR000943">
    <property type="entry name" value="RNA_pol_sigma70"/>
</dbReference>
<dbReference type="FunFam" id="1.10.601.10:FF:000001">
    <property type="entry name" value="RNA polymerase sigma factor SigA"/>
    <property type="match status" value="1"/>
</dbReference>
<accession>A0A2M8QC75</accession>
<dbReference type="InterPro" id="IPR007624">
    <property type="entry name" value="RNA_pol_sigma70_r3"/>
</dbReference>
<comment type="caution">
    <text evidence="9">The sequence shown here is derived from an EMBL/GenBank/DDBJ whole genome shotgun (WGS) entry which is preliminary data.</text>
</comment>
<feature type="domain" description="RNA polymerase sigma-70" evidence="7">
    <location>
        <begin position="325"/>
        <end position="338"/>
    </location>
</feature>
<dbReference type="PROSITE" id="PS00716">
    <property type="entry name" value="SIGMA70_2"/>
    <property type="match status" value="1"/>
</dbReference>
<dbReference type="GO" id="GO:0006352">
    <property type="term" value="P:DNA-templated transcription initiation"/>
    <property type="evidence" value="ECO:0007669"/>
    <property type="project" value="InterPro"/>
</dbReference>
<comment type="function">
    <text evidence="5">Sigma factors are initiation factors that promote the attachment of RNA polymerase to specific initiation sites and are then released.</text>
</comment>
<reference evidence="9 10" key="1">
    <citation type="submission" date="2017-11" db="EMBL/GenBank/DDBJ databases">
        <title>Evolution of Phototrophy in the Chloroflexi Phylum Driven by Horizontal Gene Transfer.</title>
        <authorList>
            <person name="Ward L.M."/>
            <person name="Hemp J."/>
            <person name="Shih P.M."/>
            <person name="Mcglynn S.E."/>
            <person name="Fischer W."/>
        </authorList>
    </citation>
    <scope>NUCLEOTIDE SEQUENCE [LARGE SCALE GENOMIC DNA]</scope>
    <source>
        <strain evidence="9">JP3_7</strain>
    </source>
</reference>
<dbReference type="PANTHER" id="PTHR30603:SF47">
    <property type="entry name" value="RNA POLYMERASE SIGMA FACTOR SIGD, CHLOROPLASTIC"/>
    <property type="match status" value="1"/>
</dbReference>
<dbReference type="EMBL" id="PGTN01000051">
    <property type="protein sequence ID" value="PJF47397.1"/>
    <property type="molecule type" value="Genomic_DNA"/>
</dbReference>
<dbReference type="GO" id="GO:0016987">
    <property type="term" value="F:sigma factor activity"/>
    <property type="evidence" value="ECO:0007669"/>
    <property type="project" value="UniProtKB-KW"/>
</dbReference>
<evidence type="ECO:0000256" key="4">
    <source>
        <dbReference type="ARBA" id="ARBA00023163"/>
    </source>
</evidence>
<keyword evidence="2 5" id="KW-0731">Sigma factor</keyword>
<dbReference type="InterPro" id="IPR009042">
    <property type="entry name" value="RNA_pol_sigma70_r1_2"/>
</dbReference>
<dbReference type="Gene3D" id="1.10.10.10">
    <property type="entry name" value="Winged helix-like DNA-binding domain superfamily/Winged helix DNA-binding domain"/>
    <property type="match status" value="2"/>
</dbReference>
<dbReference type="GO" id="GO:0003677">
    <property type="term" value="F:DNA binding"/>
    <property type="evidence" value="ECO:0007669"/>
    <property type="project" value="UniProtKB-KW"/>
</dbReference>